<evidence type="ECO:0000256" key="3">
    <source>
        <dbReference type="PROSITE-ProRule" id="PRU00339"/>
    </source>
</evidence>
<dbReference type="PANTHER" id="PTHR44186:SF1">
    <property type="entry name" value="BARDET-BIEDL SYNDROME 4 PROTEIN"/>
    <property type="match status" value="1"/>
</dbReference>
<keyword evidence="1" id="KW-0677">Repeat</keyword>
<evidence type="ECO:0000256" key="1">
    <source>
        <dbReference type="ARBA" id="ARBA00022737"/>
    </source>
</evidence>
<gene>
    <name evidence="4" type="ORF">AT746_05890</name>
</gene>
<dbReference type="STRING" id="1526571.AT746_05890"/>
<dbReference type="PANTHER" id="PTHR44186">
    <property type="match status" value="1"/>
</dbReference>
<dbReference type="Gene3D" id="1.25.40.10">
    <property type="entry name" value="Tetratricopeptide repeat domain"/>
    <property type="match status" value="2"/>
</dbReference>
<dbReference type="InterPro" id="IPR011990">
    <property type="entry name" value="TPR-like_helical_dom_sf"/>
</dbReference>
<reference evidence="4 5" key="1">
    <citation type="submission" date="2015-12" db="EMBL/GenBank/DDBJ databases">
        <title>Complete genome of Lacimicrobium alkaliphilum KCTC 32984.</title>
        <authorList>
            <person name="Kim S.-G."/>
            <person name="Lee Y.-J."/>
        </authorList>
    </citation>
    <scope>NUCLEOTIDE SEQUENCE [LARGE SCALE GENOMIC DNA]</scope>
    <source>
        <strain evidence="4 5">YelD216</strain>
    </source>
</reference>
<evidence type="ECO:0000313" key="4">
    <source>
        <dbReference type="EMBL" id="ALT00347.1"/>
    </source>
</evidence>
<dbReference type="PROSITE" id="PS50005">
    <property type="entry name" value="TPR"/>
    <property type="match status" value="1"/>
</dbReference>
<dbReference type="Proteomes" id="UP000068447">
    <property type="component" value="Chromosome"/>
</dbReference>
<sequence>MLAFGGYSSGVMAQSTPAVVCPDHETPSSKVPSQRVGRKIQDAFEAYSNDLVDEAISILLDIDTSDEFDRAYTDRFVGNLLAAKEGEAKRALTYLEGAAKKKLLNDTEHAATLKLVADLNLQEQNYATAVEWYKKWQDFTCKEDPDVYVRMAQAYYELKQLDKIIEPANKAIALYDKPNKNPYVLKMTSYYERKMYPQTIEVAEELVRMFPDTPQWWTQLGFFYMLVEDYKKALSTFEMALNQGYLKKKSEINALAQLYATNEIPYKSAVLQVKYLKEGLLERDAGRLASIANVWHQAKEIRKAADYYGQAAALSNDADHFRRQGTLLLAAEQYSQAISALQKAVELTPEDESGNLYMAIMEAYFYQGKFKDAHKYVQLAKKDKNTARSARSWEPYIKDKAKNRGINI</sequence>
<evidence type="ECO:0000256" key="2">
    <source>
        <dbReference type="ARBA" id="ARBA00022803"/>
    </source>
</evidence>
<keyword evidence="2 3" id="KW-0802">TPR repeat</keyword>
<protein>
    <submittedName>
        <fullName evidence="4">Uncharacterized protein</fullName>
    </submittedName>
</protein>
<keyword evidence="5" id="KW-1185">Reference proteome</keyword>
<feature type="repeat" description="TPR" evidence="3">
    <location>
        <begin position="318"/>
        <end position="351"/>
    </location>
</feature>
<dbReference type="KEGG" id="lal:AT746_05890"/>
<dbReference type="InterPro" id="IPR019734">
    <property type="entry name" value="TPR_rpt"/>
</dbReference>
<dbReference type="AlphaFoldDB" id="A0A0U2RSG4"/>
<accession>A0A0U2RSG4</accession>
<name>A0A0U2RSG4_9ALTE</name>
<dbReference type="OrthoDB" id="5592888at2"/>
<evidence type="ECO:0000313" key="5">
    <source>
        <dbReference type="Proteomes" id="UP000068447"/>
    </source>
</evidence>
<organism evidence="4 5">
    <name type="scientific">Lacimicrobium alkaliphilum</name>
    <dbReference type="NCBI Taxonomy" id="1526571"/>
    <lineage>
        <taxon>Bacteria</taxon>
        <taxon>Pseudomonadati</taxon>
        <taxon>Pseudomonadota</taxon>
        <taxon>Gammaproteobacteria</taxon>
        <taxon>Alteromonadales</taxon>
        <taxon>Alteromonadaceae</taxon>
        <taxon>Lacimicrobium</taxon>
    </lineage>
</organism>
<proteinExistence type="predicted"/>
<dbReference type="Pfam" id="PF13432">
    <property type="entry name" value="TPR_16"/>
    <property type="match status" value="1"/>
</dbReference>
<dbReference type="SMART" id="SM00028">
    <property type="entry name" value="TPR"/>
    <property type="match status" value="4"/>
</dbReference>
<dbReference type="EMBL" id="CP013650">
    <property type="protein sequence ID" value="ALT00347.1"/>
    <property type="molecule type" value="Genomic_DNA"/>
</dbReference>
<dbReference type="SUPFAM" id="SSF48452">
    <property type="entry name" value="TPR-like"/>
    <property type="match status" value="1"/>
</dbReference>